<gene>
    <name evidence="2" type="ORF">E2562_019775</name>
</gene>
<accession>A0A6G1DKH4</accession>
<dbReference type="AlphaFoldDB" id="A0A6G1DKH4"/>
<evidence type="ECO:0000256" key="1">
    <source>
        <dbReference type="SAM" id="MobiDB-lite"/>
    </source>
</evidence>
<reference evidence="2 3" key="1">
    <citation type="submission" date="2019-11" db="EMBL/GenBank/DDBJ databases">
        <title>Whole genome sequence of Oryza granulata.</title>
        <authorList>
            <person name="Li W."/>
        </authorList>
    </citation>
    <scope>NUCLEOTIDE SEQUENCE [LARGE SCALE GENOMIC DNA]</scope>
    <source>
        <strain evidence="3">cv. Menghai</strain>
        <tissue evidence="2">Leaf</tissue>
    </source>
</reference>
<evidence type="ECO:0000313" key="3">
    <source>
        <dbReference type="Proteomes" id="UP000479710"/>
    </source>
</evidence>
<protein>
    <submittedName>
        <fullName evidence="2">Uncharacterized protein</fullName>
    </submittedName>
</protein>
<sequence>MEQRTKEGEEANEGAAIVETEAASRLDLIALSLGMLDLAHINETPAPPLPHWKRRGGGGERES</sequence>
<name>A0A6G1DKH4_9ORYZ</name>
<feature type="region of interest" description="Disordered" evidence="1">
    <location>
        <begin position="41"/>
        <end position="63"/>
    </location>
</feature>
<proteinExistence type="predicted"/>
<comment type="caution">
    <text evidence="2">The sequence shown here is derived from an EMBL/GenBank/DDBJ whole genome shotgun (WGS) entry which is preliminary data.</text>
</comment>
<evidence type="ECO:0000313" key="2">
    <source>
        <dbReference type="EMBL" id="KAF0912970.1"/>
    </source>
</evidence>
<keyword evidence="3" id="KW-1185">Reference proteome</keyword>
<organism evidence="2 3">
    <name type="scientific">Oryza meyeriana var. granulata</name>
    <dbReference type="NCBI Taxonomy" id="110450"/>
    <lineage>
        <taxon>Eukaryota</taxon>
        <taxon>Viridiplantae</taxon>
        <taxon>Streptophyta</taxon>
        <taxon>Embryophyta</taxon>
        <taxon>Tracheophyta</taxon>
        <taxon>Spermatophyta</taxon>
        <taxon>Magnoliopsida</taxon>
        <taxon>Liliopsida</taxon>
        <taxon>Poales</taxon>
        <taxon>Poaceae</taxon>
        <taxon>BOP clade</taxon>
        <taxon>Oryzoideae</taxon>
        <taxon>Oryzeae</taxon>
        <taxon>Oryzinae</taxon>
        <taxon>Oryza</taxon>
        <taxon>Oryza meyeriana</taxon>
    </lineage>
</organism>
<dbReference type="EMBL" id="SPHZ02000006">
    <property type="protein sequence ID" value="KAF0912970.1"/>
    <property type="molecule type" value="Genomic_DNA"/>
</dbReference>
<dbReference type="Proteomes" id="UP000479710">
    <property type="component" value="Unassembled WGS sequence"/>
</dbReference>